<dbReference type="InterPro" id="IPR029058">
    <property type="entry name" value="AB_hydrolase_fold"/>
</dbReference>
<gene>
    <name evidence="3" type="ORF">B5807_10135</name>
</gene>
<protein>
    <recommendedName>
        <fullName evidence="2">KANL3/Tex30 alpha/beta hydrolase-like domain-containing protein</fullName>
    </recommendedName>
</protein>
<name>A0A1Y2LND3_EPING</name>
<proteinExistence type="predicted"/>
<dbReference type="AlphaFoldDB" id="A0A1Y2LND3"/>
<organism evidence="3 4">
    <name type="scientific">Epicoccum nigrum</name>
    <name type="common">Soil fungus</name>
    <name type="synonym">Epicoccum purpurascens</name>
    <dbReference type="NCBI Taxonomy" id="105696"/>
    <lineage>
        <taxon>Eukaryota</taxon>
        <taxon>Fungi</taxon>
        <taxon>Dikarya</taxon>
        <taxon>Ascomycota</taxon>
        <taxon>Pezizomycotina</taxon>
        <taxon>Dothideomycetes</taxon>
        <taxon>Pleosporomycetidae</taxon>
        <taxon>Pleosporales</taxon>
        <taxon>Pleosporineae</taxon>
        <taxon>Didymellaceae</taxon>
        <taxon>Epicoccum</taxon>
    </lineage>
</organism>
<feature type="compositionally biased region" description="Low complexity" evidence="1">
    <location>
        <begin position="1"/>
        <end position="17"/>
    </location>
</feature>
<accession>A0A1Y2LND3</accession>
<dbReference type="InParanoid" id="A0A1Y2LND3"/>
<keyword evidence="4" id="KW-1185">Reference proteome</keyword>
<dbReference type="Gene3D" id="3.40.50.1820">
    <property type="entry name" value="alpha/beta hydrolase"/>
    <property type="match status" value="1"/>
</dbReference>
<dbReference type="STRING" id="105696.A0A1Y2LND3"/>
<feature type="region of interest" description="Disordered" evidence="1">
    <location>
        <begin position="1"/>
        <end position="168"/>
    </location>
</feature>
<dbReference type="Pfam" id="PF20408">
    <property type="entry name" value="Abhydrolase_11"/>
    <property type="match status" value="1"/>
</dbReference>
<dbReference type="PANTHER" id="PTHR13136:SF11">
    <property type="entry name" value="TESTIS-EXPRESSED PROTEIN 30"/>
    <property type="match status" value="1"/>
</dbReference>
<feature type="compositionally biased region" description="Basic and acidic residues" evidence="1">
    <location>
        <begin position="75"/>
        <end position="89"/>
    </location>
</feature>
<feature type="compositionally biased region" description="Basic and acidic residues" evidence="1">
    <location>
        <begin position="38"/>
        <end position="47"/>
    </location>
</feature>
<dbReference type="PANTHER" id="PTHR13136">
    <property type="entry name" value="TESTIS DEVELOPMENT PROTEIN PRTD"/>
    <property type="match status" value="1"/>
</dbReference>
<evidence type="ECO:0000256" key="1">
    <source>
        <dbReference type="SAM" id="MobiDB-lite"/>
    </source>
</evidence>
<reference evidence="3 4" key="1">
    <citation type="journal article" date="2017" name="Genome Announc.">
        <title>Genome sequence of the saprophytic ascomycete Epicoccum nigrum ICMP 19927 strain isolated from New Zealand.</title>
        <authorList>
            <person name="Fokin M."/>
            <person name="Fleetwood D."/>
            <person name="Weir B.S."/>
            <person name="Villas-Boas S.G."/>
        </authorList>
    </citation>
    <scope>NUCLEOTIDE SEQUENCE [LARGE SCALE GENOMIC DNA]</scope>
    <source>
        <strain evidence="3 4">ICMP 19927</strain>
    </source>
</reference>
<feature type="compositionally biased region" description="Basic and acidic residues" evidence="1">
    <location>
        <begin position="116"/>
        <end position="137"/>
    </location>
</feature>
<dbReference type="InterPro" id="IPR026555">
    <property type="entry name" value="NSL3/Tex30"/>
</dbReference>
<dbReference type="SUPFAM" id="SSF53474">
    <property type="entry name" value="alpha/beta-Hydrolases"/>
    <property type="match status" value="1"/>
</dbReference>
<dbReference type="InterPro" id="IPR046879">
    <property type="entry name" value="KANL3/Tex30_Abhydrolase"/>
</dbReference>
<feature type="compositionally biased region" description="Acidic residues" evidence="1">
    <location>
        <begin position="138"/>
        <end position="154"/>
    </location>
</feature>
<dbReference type="Proteomes" id="UP000193240">
    <property type="component" value="Unassembled WGS sequence"/>
</dbReference>
<feature type="domain" description="KANL3/Tex30 alpha/beta hydrolase-like" evidence="2">
    <location>
        <begin position="202"/>
        <end position="377"/>
    </location>
</feature>
<evidence type="ECO:0000313" key="4">
    <source>
        <dbReference type="Proteomes" id="UP000193240"/>
    </source>
</evidence>
<evidence type="ECO:0000313" key="3">
    <source>
        <dbReference type="EMBL" id="OSS45484.1"/>
    </source>
</evidence>
<dbReference type="EMBL" id="KZ107854">
    <property type="protein sequence ID" value="OSS45484.1"/>
    <property type="molecule type" value="Genomic_DNA"/>
</dbReference>
<sequence length="417" mass="45299">MASARSTRSSTQSQTAHSRSKLEATPKSSAGIRKKQQEKKNKKEPTIEPKVQPGPTLAPVQAVLRRLAKAKPSPRTRDRGVHTDPESKPYGKAAGSGSASETARPNTAAAAAPPPPRKDPKPKPYPRKRDRDVHTDSESEPYSEDADSDFDSDSNSERYTELAPEAPPKREFTISSPLVKAPIVCHHYDLPPSPSKRAQLPFLFTHGAGGTLSAPAVVNFCTGFASASAKKPLCAFQGNSNLASRVKGFEAVLTHWRDVELIDEPAEPWGTGKERPVFGGRSMGARAAVVAATRLCSTPVRDGKVERVKLVLVSYPLQGPKEVRDQILYELPDRFEVMFIVGDRDEMCPLTLLEDVRAKMRAWSRVVVVKGAGHGMDSGSEVRTREVGEETGRVAARWVNGEMEGDEGGVVYIGSED</sequence>
<evidence type="ECO:0000259" key="2">
    <source>
        <dbReference type="Pfam" id="PF20408"/>
    </source>
</evidence>